<dbReference type="AlphaFoldDB" id="A0A022PQ56"/>
<dbReference type="PANTHER" id="PTHR43352">
    <property type="entry name" value="ACETYL-COA SYNTHETASE"/>
    <property type="match status" value="1"/>
</dbReference>
<keyword evidence="1 5" id="KW-0436">Ligase</keyword>
<dbReference type="InterPro" id="IPR000873">
    <property type="entry name" value="AMP-dep_synth/lig_dom"/>
</dbReference>
<organism evidence="5 6">
    <name type="scientific">Photorhabdus aegyptia</name>
    <dbReference type="NCBI Taxonomy" id="2805098"/>
    <lineage>
        <taxon>Bacteria</taxon>
        <taxon>Pseudomonadati</taxon>
        <taxon>Pseudomonadota</taxon>
        <taxon>Gammaproteobacteria</taxon>
        <taxon>Enterobacterales</taxon>
        <taxon>Morganellaceae</taxon>
        <taxon>Photorhabdus</taxon>
    </lineage>
</organism>
<dbReference type="InterPro" id="IPR025110">
    <property type="entry name" value="AMP-bd_C"/>
</dbReference>
<dbReference type="Pfam" id="PF13193">
    <property type="entry name" value="AMP-binding_C"/>
    <property type="match status" value="1"/>
</dbReference>
<proteinExistence type="predicted"/>
<feature type="domain" description="AMP-binding enzyme C-terminal" evidence="4">
    <location>
        <begin position="402"/>
        <end position="475"/>
    </location>
</feature>
<dbReference type="PANTHER" id="PTHR43352:SF1">
    <property type="entry name" value="ANTHRANILATE--COA LIGASE"/>
    <property type="match status" value="1"/>
</dbReference>
<evidence type="ECO:0000313" key="5">
    <source>
        <dbReference type="EMBL" id="EYU16530.1"/>
    </source>
</evidence>
<keyword evidence="6" id="KW-1185">Reference proteome</keyword>
<dbReference type="RefSeq" id="WP_051560646.1">
    <property type="nucleotide sequence ID" value="NZ_CAWLTM010000106.1"/>
</dbReference>
<dbReference type="SUPFAM" id="SSF56801">
    <property type="entry name" value="Acetyl-CoA synthetase-like"/>
    <property type="match status" value="1"/>
</dbReference>
<keyword evidence="2" id="KW-1133">Transmembrane helix</keyword>
<feature type="transmembrane region" description="Helical" evidence="2">
    <location>
        <begin position="229"/>
        <end position="248"/>
    </location>
</feature>
<evidence type="ECO:0000313" key="6">
    <source>
        <dbReference type="Proteomes" id="UP000023464"/>
    </source>
</evidence>
<name>A0A022PQ56_9GAMM</name>
<accession>A0A022PQ56</accession>
<dbReference type="Gene3D" id="3.30.300.30">
    <property type="match status" value="1"/>
</dbReference>
<dbReference type="PATRIC" id="fig|1393736.3.peg.826"/>
<sequence>MNIANEIEVLSKLNHWNEKLAFMSPYGNYTHAELHRMARCIANLLSEHNITNGCRVVIGLDDSVHYVALFLACARLGATALLVNPYLPPKNHKDIVNELKPNLAVVRENIANHYHGIMLLTEESLLNAVNCGQQLFFFEQSPTAPLYVQFTSGTTGKQKAVPHQHQDFLIYRDAVAFSMLNIREDDILFSLSKLFFAYGFGNNLVFPLMTGCAALLTQHRPNAYEINDLIFQFGVTCMFWVPSGYAAWLKYRDNKHLNTLRCLISAGEALQPSLRDQITQKLGVTLLNQLGSTEVGHAYCGTCGNYNPDNSLGYALPNYELSVRNFRGEELLDGDEGELWVKGPTIPQSYLNCEDENLKDLQDGWFKSGDLVIRQNDGSFQYIGRVDDMEMVGGIKISPLAIENVLRQHKEVIDVGVTTSIIENQSRLNAYVVSTMHTQALAEELRQLASTQLAPYMVPKQIIFVGSLPRTTSGKLQRHIIRSADWTEKMHSISAFNFVI</sequence>
<evidence type="ECO:0000256" key="2">
    <source>
        <dbReference type="SAM" id="Phobius"/>
    </source>
</evidence>
<dbReference type="InterPro" id="IPR045851">
    <property type="entry name" value="AMP-bd_C_sf"/>
</dbReference>
<feature type="domain" description="AMP-dependent synthetase/ligase" evidence="3">
    <location>
        <begin position="15"/>
        <end position="351"/>
    </location>
</feature>
<dbReference type="GO" id="GO:0016878">
    <property type="term" value="F:acid-thiol ligase activity"/>
    <property type="evidence" value="ECO:0007669"/>
    <property type="project" value="TreeGrafter"/>
</dbReference>
<evidence type="ECO:0000259" key="3">
    <source>
        <dbReference type="Pfam" id="PF00501"/>
    </source>
</evidence>
<dbReference type="EC" id="6.2.1.-" evidence="5"/>
<dbReference type="InterPro" id="IPR042099">
    <property type="entry name" value="ANL_N_sf"/>
</dbReference>
<protein>
    <submittedName>
        <fullName evidence="5">Acyl-CoA synthetase (AMP-forming)/AMP-acid ligase II</fullName>
        <ecNumber evidence="5">6.2.1.-</ecNumber>
    </submittedName>
</protein>
<dbReference type="EMBL" id="JFGV01000009">
    <property type="protein sequence ID" value="EYU16530.1"/>
    <property type="molecule type" value="Genomic_DNA"/>
</dbReference>
<keyword evidence="2" id="KW-0472">Membrane</keyword>
<dbReference type="Gene3D" id="3.40.50.12780">
    <property type="entry name" value="N-terminal domain of ligase-like"/>
    <property type="match status" value="1"/>
</dbReference>
<dbReference type="Pfam" id="PF00501">
    <property type="entry name" value="AMP-binding"/>
    <property type="match status" value="1"/>
</dbReference>
<dbReference type="Proteomes" id="UP000023464">
    <property type="component" value="Unassembled WGS sequence"/>
</dbReference>
<comment type="caution">
    <text evidence="5">The sequence shown here is derived from an EMBL/GenBank/DDBJ whole genome shotgun (WGS) entry which is preliminary data.</text>
</comment>
<dbReference type="GO" id="GO:0044550">
    <property type="term" value="P:secondary metabolite biosynthetic process"/>
    <property type="evidence" value="ECO:0007669"/>
    <property type="project" value="TreeGrafter"/>
</dbReference>
<evidence type="ECO:0000256" key="1">
    <source>
        <dbReference type="ARBA" id="ARBA00022598"/>
    </source>
</evidence>
<evidence type="ECO:0000259" key="4">
    <source>
        <dbReference type="Pfam" id="PF13193"/>
    </source>
</evidence>
<gene>
    <name evidence="5" type="ORF">BA1DRAFT_00814</name>
</gene>
<reference evidence="5 6" key="1">
    <citation type="submission" date="2014-03" db="EMBL/GenBank/DDBJ databases">
        <title>Draft Genome of Photorhabdus luminescens BA1, an Egyptian Isolate.</title>
        <authorList>
            <person name="Ghazal S."/>
            <person name="Hurst S.G.IV."/>
            <person name="Morris K."/>
            <person name="Thomas K."/>
            <person name="Tisa L.S."/>
        </authorList>
    </citation>
    <scope>NUCLEOTIDE SEQUENCE [LARGE SCALE GENOMIC DNA]</scope>
    <source>
        <strain evidence="5 6">BA1</strain>
    </source>
</reference>
<keyword evidence="2" id="KW-0812">Transmembrane</keyword>
<feature type="transmembrane region" description="Helical" evidence="2">
    <location>
        <begin position="195"/>
        <end position="217"/>
    </location>
</feature>